<evidence type="ECO:0000256" key="3">
    <source>
        <dbReference type="ARBA" id="ARBA00007971"/>
    </source>
</evidence>
<dbReference type="InterPro" id="IPR006182">
    <property type="entry name" value="FliF_N_dom"/>
</dbReference>
<dbReference type="Pfam" id="PF01514">
    <property type="entry name" value="YscJ_FliF"/>
    <property type="match status" value="1"/>
</dbReference>
<feature type="domain" description="Flagellar M-ring C-terminal" evidence="13">
    <location>
        <begin position="278"/>
        <end position="443"/>
    </location>
</feature>
<reference evidence="15" key="1">
    <citation type="submission" date="2016-11" db="EMBL/GenBank/DDBJ databases">
        <authorList>
            <person name="Varghese N."/>
            <person name="Submissions S."/>
        </authorList>
    </citation>
    <scope>NUCLEOTIDE SEQUENCE [LARGE SCALE GENOMIC DNA]</scope>
    <source>
        <strain evidence="15">DSM 22363</strain>
    </source>
</reference>
<dbReference type="GO" id="GO:0003774">
    <property type="term" value="F:cytoskeletal motor activity"/>
    <property type="evidence" value="ECO:0007669"/>
    <property type="project" value="InterPro"/>
</dbReference>
<name>A0A1N6CWL4_9SPHN</name>
<evidence type="ECO:0000259" key="12">
    <source>
        <dbReference type="Pfam" id="PF01514"/>
    </source>
</evidence>
<evidence type="ECO:0000256" key="11">
    <source>
        <dbReference type="SAM" id="Phobius"/>
    </source>
</evidence>
<dbReference type="Pfam" id="PF08345">
    <property type="entry name" value="YscJ_FliF_C"/>
    <property type="match status" value="1"/>
</dbReference>
<dbReference type="OrthoDB" id="9807026at2"/>
<comment type="similarity">
    <text evidence="3 9">Belongs to the FliF family.</text>
</comment>
<feature type="region of interest" description="Disordered" evidence="10">
    <location>
        <begin position="343"/>
        <end position="368"/>
    </location>
</feature>
<dbReference type="GO" id="GO:0009431">
    <property type="term" value="C:bacterial-type flagellum basal body, MS ring"/>
    <property type="evidence" value="ECO:0007669"/>
    <property type="project" value="InterPro"/>
</dbReference>
<keyword evidence="15" id="KW-1185">Reference proteome</keyword>
<dbReference type="AlphaFoldDB" id="A0A1N6CWL4"/>
<evidence type="ECO:0000256" key="6">
    <source>
        <dbReference type="ARBA" id="ARBA00022989"/>
    </source>
</evidence>
<comment type="function">
    <text evidence="9">The M ring may be actively involved in energy transduction.</text>
</comment>
<evidence type="ECO:0000256" key="10">
    <source>
        <dbReference type="SAM" id="MobiDB-lite"/>
    </source>
</evidence>
<keyword evidence="7 11" id="KW-0472">Membrane</keyword>
<dbReference type="InterPro" id="IPR000067">
    <property type="entry name" value="FlgMring_FliF"/>
</dbReference>
<gene>
    <name evidence="14" type="ORF">SAMN02745824_1143</name>
</gene>
<keyword evidence="5 11" id="KW-0812">Transmembrane</keyword>
<evidence type="ECO:0000259" key="13">
    <source>
        <dbReference type="Pfam" id="PF08345"/>
    </source>
</evidence>
<accession>A0A1N6CWL4</accession>
<keyword evidence="4" id="KW-1003">Cell membrane</keyword>
<evidence type="ECO:0000256" key="9">
    <source>
        <dbReference type="PIRNR" id="PIRNR004862"/>
    </source>
</evidence>
<dbReference type="RefSeq" id="WP_074204106.1">
    <property type="nucleotide sequence ID" value="NZ_FSQW01000001.1"/>
</dbReference>
<dbReference type="NCBIfam" id="TIGR00206">
    <property type="entry name" value="fliF"/>
    <property type="match status" value="1"/>
</dbReference>
<organism evidence="14 15">
    <name type="scientific">Parasphingorhabdus marina DSM 22363</name>
    <dbReference type="NCBI Taxonomy" id="1123272"/>
    <lineage>
        <taxon>Bacteria</taxon>
        <taxon>Pseudomonadati</taxon>
        <taxon>Pseudomonadota</taxon>
        <taxon>Alphaproteobacteria</taxon>
        <taxon>Sphingomonadales</taxon>
        <taxon>Sphingomonadaceae</taxon>
        <taxon>Parasphingorhabdus</taxon>
    </lineage>
</organism>
<dbReference type="EMBL" id="FSQW01000001">
    <property type="protein sequence ID" value="SIN62879.1"/>
    <property type="molecule type" value="Genomic_DNA"/>
</dbReference>
<proteinExistence type="inferred from homology"/>
<feature type="domain" description="Flagellar M-ring N-terminal" evidence="12">
    <location>
        <begin position="73"/>
        <end position="246"/>
    </location>
</feature>
<evidence type="ECO:0000256" key="2">
    <source>
        <dbReference type="ARBA" id="ARBA00004651"/>
    </source>
</evidence>
<evidence type="ECO:0000256" key="1">
    <source>
        <dbReference type="ARBA" id="ARBA00004117"/>
    </source>
</evidence>
<evidence type="ECO:0000313" key="15">
    <source>
        <dbReference type="Proteomes" id="UP000185192"/>
    </source>
</evidence>
<evidence type="ECO:0000256" key="5">
    <source>
        <dbReference type="ARBA" id="ARBA00022692"/>
    </source>
</evidence>
<keyword evidence="14" id="KW-0969">Cilium</keyword>
<dbReference type="InterPro" id="IPR013556">
    <property type="entry name" value="Flag_M-ring_C"/>
</dbReference>
<protein>
    <recommendedName>
        <fullName evidence="9">Flagellar M-ring protein</fullName>
    </recommendedName>
</protein>
<feature type="region of interest" description="Disordered" evidence="10">
    <location>
        <begin position="244"/>
        <end position="264"/>
    </location>
</feature>
<evidence type="ECO:0000256" key="8">
    <source>
        <dbReference type="ARBA" id="ARBA00023143"/>
    </source>
</evidence>
<feature type="transmembrane region" description="Helical" evidence="11">
    <location>
        <begin position="52"/>
        <end position="71"/>
    </location>
</feature>
<dbReference type="PANTHER" id="PTHR30046:SF0">
    <property type="entry name" value="FLAGELLAR M-RING PROTEIN"/>
    <property type="match status" value="1"/>
</dbReference>
<evidence type="ECO:0000256" key="7">
    <source>
        <dbReference type="ARBA" id="ARBA00023136"/>
    </source>
</evidence>
<dbReference type="PRINTS" id="PR01009">
    <property type="entry name" value="FLGMRINGFLIF"/>
</dbReference>
<dbReference type="Proteomes" id="UP000185192">
    <property type="component" value="Unassembled WGS sequence"/>
</dbReference>
<keyword evidence="6 11" id="KW-1133">Transmembrane helix</keyword>
<evidence type="ECO:0000313" key="14">
    <source>
        <dbReference type="EMBL" id="SIN62879.1"/>
    </source>
</evidence>
<dbReference type="STRING" id="1123272.SAMN02745824_1143"/>
<dbReference type="InterPro" id="IPR043427">
    <property type="entry name" value="YscJ/FliF"/>
</dbReference>
<evidence type="ECO:0000256" key="4">
    <source>
        <dbReference type="ARBA" id="ARBA00022475"/>
    </source>
</evidence>
<dbReference type="GO" id="GO:0005886">
    <property type="term" value="C:plasma membrane"/>
    <property type="evidence" value="ECO:0007669"/>
    <property type="project" value="UniProtKB-SubCell"/>
</dbReference>
<dbReference type="PANTHER" id="PTHR30046">
    <property type="entry name" value="FLAGELLAR M-RING PROTEIN"/>
    <property type="match status" value="1"/>
</dbReference>
<keyword evidence="14" id="KW-0282">Flagellum</keyword>
<keyword evidence="14" id="KW-0966">Cell projection</keyword>
<comment type="subcellular location">
    <subcellularLocation>
        <location evidence="1 9">Bacterial flagellum basal body</location>
    </subcellularLocation>
    <subcellularLocation>
        <location evidence="2">Cell membrane</location>
        <topology evidence="2">Multi-pass membrane protein</topology>
    </subcellularLocation>
</comment>
<dbReference type="Gene3D" id="3.30.300.30">
    <property type="match status" value="1"/>
</dbReference>
<dbReference type="GO" id="GO:0071973">
    <property type="term" value="P:bacterial-type flagellum-dependent cell motility"/>
    <property type="evidence" value="ECO:0007669"/>
    <property type="project" value="InterPro"/>
</dbReference>
<dbReference type="PIRSF" id="PIRSF004862">
    <property type="entry name" value="FliF"/>
    <property type="match status" value="1"/>
</dbReference>
<sequence length="575" mass="61596">MSELSLATSAGDQPATQNLQPIAAAPSGSYASPGVMQRISDFMAQPAVAKSLPLIGFLAIVGLAAMAWLALREPPQRDLFRGLPDDDKAAVAAALQTSNIAYQIDNATGALTVSEDAYHSAKLSLAAQGLPRSAPDGDTLISSMPMGASRAVETEKLRTARELDLARTIESFDSVRSARVHLAVEPPSIFVRDRSEPAASIMLQLGGGSRLGDSEVQAIIHLVASSVPGLSAERVSVADQNGRLLSRPGMGSGEGTSEQLGVQERVEERYRRTLAALLTPMLGQGNFAAEVMAEIDFDEKQATRESFPADGARLRSENGSWANEPGQKQAFGIPGTIAAEPPAETEVTETPPAPTEAEVLEEKEKTKTSERYARNFELGREVSVTKEASGTVKRVSVAVALRNPKKGKSYSAEELAAIESLVKGAIGFDEERGDQVAISSRDFPTAEPAAEEAWYESSWVALLVRNISALFVALALIFGIGRPLLKKRAELAEKAEERRQEKNSQIATEISGALDRQLEAKPGEPVTIDMIMAAQNYQSRATLVQNFVRQNPEHATLVVRDLLKESGKSKEEANA</sequence>
<dbReference type="InterPro" id="IPR045851">
    <property type="entry name" value="AMP-bd_C_sf"/>
</dbReference>
<keyword evidence="8 9" id="KW-0975">Bacterial flagellum</keyword>